<keyword evidence="5" id="KW-0560">Oxidoreductase</keyword>
<dbReference type="EMBL" id="JADPIE010000004">
    <property type="protein sequence ID" value="MBF8437124.1"/>
    <property type="molecule type" value="Genomic_DNA"/>
</dbReference>
<dbReference type="GO" id="GO:0051539">
    <property type="term" value="F:4 iron, 4 sulfur cluster binding"/>
    <property type="evidence" value="ECO:0007669"/>
    <property type="project" value="UniProtKB-KW"/>
</dbReference>
<dbReference type="InterPro" id="IPR036503">
    <property type="entry name" value="Ald_Fedxn_OxRdtase_N_sf"/>
</dbReference>
<comment type="caution">
    <text evidence="10">The sequence shown here is derived from an EMBL/GenBank/DDBJ whole genome shotgun (WGS) entry which is preliminary data.</text>
</comment>
<evidence type="ECO:0000313" key="10">
    <source>
        <dbReference type="EMBL" id="MBF8437124.1"/>
    </source>
</evidence>
<protein>
    <submittedName>
        <fullName evidence="10">Aldehyde ferredoxin oxidoreductase family protein</fullName>
    </submittedName>
</protein>
<evidence type="ECO:0000256" key="6">
    <source>
        <dbReference type="ARBA" id="ARBA00023004"/>
    </source>
</evidence>
<dbReference type="PANTHER" id="PTHR30038:SF0">
    <property type="entry name" value="TUNGSTEN-CONTAINING ALDEHYDE FERREDOXIN OXIDOREDUCTASE"/>
    <property type="match status" value="1"/>
</dbReference>
<organism evidence="10 11">
    <name type="scientific">Halonatronomonas betaini</name>
    <dbReference type="NCBI Taxonomy" id="2778430"/>
    <lineage>
        <taxon>Bacteria</taxon>
        <taxon>Bacillati</taxon>
        <taxon>Bacillota</taxon>
        <taxon>Clostridia</taxon>
        <taxon>Halanaerobiales</taxon>
        <taxon>Halarsenatibacteraceae</taxon>
        <taxon>Halonatronomonas</taxon>
    </lineage>
</organism>
<dbReference type="GO" id="GO:0016625">
    <property type="term" value="F:oxidoreductase activity, acting on the aldehyde or oxo group of donors, iron-sulfur protein as acceptor"/>
    <property type="evidence" value="ECO:0007669"/>
    <property type="project" value="InterPro"/>
</dbReference>
<dbReference type="InterPro" id="IPR001203">
    <property type="entry name" value="OxRdtase_Ald_Fedxn_C"/>
</dbReference>
<accession>A0A931AUX1</accession>
<evidence type="ECO:0000256" key="2">
    <source>
        <dbReference type="ARBA" id="ARBA00011032"/>
    </source>
</evidence>
<dbReference type="InterPro" id="IPR013985">
    <property type="entry name" value="Ald_Fedxn_OxRdtase_dom3"/>
</dbReference>
<dbReference type="AlphaFoldDB" id="A0A931AUX1"/>
<evidence type="ECO:0000256" key="1">
    <source>
        <dbReference type="ARBA" id="ARBA00001966"/>
    </source>
</evidence>
<comment type="cofactor">
    <cofactor evidence="8">
        <name>tungstopterin</name>
        <dbReference type="ChEBI" id="CHEBI:30402"/>
    </cofactor>
</comment>
<dbReference type="Proteomes" id="UP000621436">
    <property type="component" value="Unassembled WGS sequence"/>
</dbReference>
<dbReference type="PANTHER" id="PTHR30038">
    <property type="entry name" value="ALDEHYDE FERREDOXIN OXIDOREDUCTASE"/>
    <property type="match status" value="1"/>
</dbReference>
<comment type="cofactor">
    <cofactor evidence="1">
        <name>[4Fe-4S] cluster</name>
        <dbReference type="ChEBI" id="CHEBI:49883"/>
    </cofactor>
</comment>
<dbReference type="SUPFAM" id="SSF48310">
    <property type="entry name" value="Aldehyde ferredoxin oxidoreductase, C-terminal domains"/>
    <property type="match status" value="1"/>
</dbReference>
<dbReference type="SUPFAM" id="SSF56228">
    <property type="entry name" value="Aldehyde ferredoxin oxidoreductase, N-terminal domain"/>
    <property type="match status" value="1"/>
</dbReference>
<keyword evidence="6" id="KW-0408">Iron</keyword>
<dbReference type="RefSeq" id="WP_270454072.1">
    <property type="nucleotide sequence ID" value="NZ_JADPIE010000004.1"/>
</dbReference>
<keyword evidence="7" id="KW-0411">Iron-sulfur</keyword>
<evidence type="ECO:0000259" key="9">
    <source>
        <dbReference type="SMART" id="SM00790"/>
    </source>
</evidence>
<dbReference type="Gene3D" id="1.10.599.10">
    <property type="entry name" value="Aldehyde Ferredoxin Oxidoreductase Protein, subunit A, domain 3"/>
    <property type="match status" value="1"/>
</dbReference>
<evidence type="ECO:0000256" key="3">
    <source>
        <dbReference type="ARBA" id="ARBA00022485"/>
    </source>
</evidence>
<evidence type="ECO:0000256" key="8">
    <source>
        <dbReference type="ARBA" id="ARBA00049934"/>
    </source>
</evidence>
<dbReference type="InterPro" id="IPR036021">
    <property type="entry name" value="Tungsten_al_ferr_oxy-like_C"/>
</dbReference>
<comment type="similarity">
    <text evidence="2">Belongs to the AOR/FOR family.</text>
</comment>
<dbReference type="Pfam" id="PF01314">
    <property type="entry name" value="AFOR_C"/>
    <property type="match status" value="1"/>
</dbReference>
<gene>
    <name evidence="10" type="ORF">I0Q91_08550</name>
</gene>
<dbReference type="InterPro" id="IPR013984">
    <property type="entry name" value="Ald_Fedxn_OxRdtase_dom2"/>
</dbReference>
<reference evidence="10" key="1">
    <citation type="submission" date="2020-11" db="EMBL/GenBank/DDBJ databases">
        <title>Halonatronomonas betainensis gen. nov., sp. nov. a novel haloalkaliphilic representative of the family Halanaerobiacae capable of betaine degradation.</title>
        <authorList>
            <person name="Boltyanskaya Y."/>
            <person name="Kevbrin V."/>
            <person name="Detkova E."/>
            <person name="Grouzdev D.S."/>
            <person name="Koziaeva V."/>
            <person name="Zhilina T."/>
        </authorList>
    </citation>
    <scope>NUCLEOTIDE SEQUENCE</scope>
    <source>
        <strain evidence="10">Z-7014</strain>
    </source>
</reference>
<keyword evidence="4" id="KW-0479">Metal-binding</keyword>
<keyword evidence="11" id="KW-1185">Reference proteome</keyword>
<evidence type="ECO:0000256" key="4">
    <source>
        <dbReference type="ARBA" id="ARBA00022723"/>
    </source>
</evidence>
<dbReference type="Gene3D" id="3.60.9.10">
    <property type="entry name" value="Aldehyde ferredoxin oxidoreductase, N-terminal domain"/>
    <property type="match status" value="1"/>
</dbReference>
<feature type="domain" description="Aldehyde ferredoxin oxidoreductase N-terminal" evidence="9">
    <location>
        <begin position="4"/>
        <end position="207"/>
    </location>
</feature>
<sequence>MQGVNHKILKVDLTNKEFTVDEHDDNFYRKYIGGRGFALYYMHKEMDPKVDPFSPENMLVFAASIIVGAQGPAIPRLTVCSKSPLTNGFGESEAGGYWAPELKKAGFDAIVITGKAEKPTYLYIEDGQVEFKDASDLWGKETGAVQSEIRKEHEDERVQVAQIGPGGENLVRYACITNNLGHFNGRNGHGAVMGSKNLKAIAVRGRENLELANKDKVLEINRWTAKEGMKNPLGSSLHDVGTWGTVESNQEAGALPTRNWNLGQFDQVEEISAKAWKESISKEGRGCFACPIRCKRVVEITEGKYQVDPKYGGPEYETVGSFGSTLEIADKEVIAKANELCNKYTLDTISTGMTIAFAMEAFENGILTEEDTGGVKLEFGNGDGTLKMIEMIAKREGLGDLLAEGSLKAAQEIGNGAIKYTHQVKGQEVPMHDPRVKTGVGIQYATAGYGADHMKAPHDSFYATIDSYGTKSTKSLGIYDPVDPLSLGEDKVRLYVNLDLYWTLIDILGACQFGYAPRGPVSIKMMLELIHAVTGEDISLKELMEAAERSIDMARVFNNKAGLKPEDDFLPEKFYEDFIDGPLKGKNGIDRDDFAKALKLRYQMMGWDPETLEPARSKLVRMGIEWIE</sequence>
<dbReference type="InterPro" id="IPR013983">
    <property type="entry name" value="Ald_Fedxn_OxRdtase_N"/>
</dbReference>
<dbReference type="Gene3D" id="1.10.569.10">
    <property type="entry name" value="Aldehyde Ferredoxin Oxidoreductase Protein, subunit A, domain 2"/>
    <property type="match status" value="1"/>
</dbReference>
<dbReference type="Pfam" id="PF02730">
    <property type="entry name" value="AFOR_N"/>
    <property type="match status" value="1"/>
</dbReference>
<evidence type="ECO:0000256" key="5">
    <source>
        <dbReference type="ARBA" id="ARBA00023002"/>
    </source>
</evidence>
<dbReference type="GO" id="GO:0009055">
    <property type="term" value="F:electron transfer activity"/>
    <property type="evidence" value="ECO:0007669"/>
    <property type="project" value="InterPro"/>
</dbReference>
<keyword evidence="3" id="KW-0004">4Fe-4S</keyword>
<evidence type="ECO:0000256" key="7">
    <source>
        <dbReference type="ARBA" id="ARBA00023014"/>
    </source>
</evidence>
<dbReference type="GO" id="GO:0046872">
    <property type="term" value="F:metal ion binding"/>
    <property type="evidence" value="ECO:0007669"/>
    <property type="project" value="UniProtKB-KW"/>
</dbReference>
<evidence type="ECO:0000313" key="11">
    <source>
        <dbReference type="Proteomes" id="UP000621436"/>
    </source>
</evidence>
<proteinExistence type="inferred from homology"/>
<dbReference type="SMART" id="SM00790">
    <property type="entry name" value="AFOR_N"/>
    <property type="match status" value="1"/>
</dbReference>
<name>A0A931AUX1_9FIRM</name>
<dbReference type="InterPro" id="IPR051919">
    <property type="entry name" value="W-dependent_AOR"/>
</dbReference>